<keyword evidence="2" id="KW-1185">Reference proteome</keyword>
<evidence type="ECO:0000313" key="2">
    <source>
        <dbReference type="Proteomes" id="UP000093482"/>
    </source>
</evidence>
<dbReference type="GO" id="GO:0009295">
    <property type="term" value="C:nucleoid"/>
    <property type="evidence" value="ECO:0007669"/>
    <property type="project" value="InterPro"/>
</dbReference>
<organism evidence="1 2">
    <name type="scientific">Caryophanon latum</name>
    <dbReference type="NCBI Taxonomy" id="33977"/>
    <lineage>
        <taxon>Bacteria</taxon>
        <taxon>Bacillati</taxon>
        <taxon>Bacillota</taxon>
        <taxon>Bacilli</taxon>
        <taxon>Bacillales</taxon>
        <taxon>Caryophanaceae</taxon>
        <taxon>Caryophanon</taxon>
    </lineage>
</organism>
<dbReference type="EMBL" id="MATO01000034">
    <property type="protein sequence ID" value="OCS90767.1"/>
    <property type="molecule type" value="Genomic_DNA"/>
</dbReference>
<dbReference type="Pfam" id="PF04245">
    <property type="entry name" value="NA37"/>
    <property type="match status" value="1"/>
</dbReference>
<comment type="caution">
    <text evidence="1">The sequence shown here is derived from an EMBL/GenBank/DDBJ whole genome shotgun (WGS) entry which is preliminary data.</text>
</comment>
<gene>
    <name evidence="1" type="ORF">A6K76_01580</name>
</gene>
<dbReference type="Proteomes" id="UP000093482">
    <property type="component" value="Unassembled WGS sequence"/>
</dbReference>
<dbReference type="InterPro" id="IPR007358">
    <property type="entry name" value="Nucleoid_associated_NdpA"/>
</dbReference>
<dbReference type="AlphaFoldDB" id="A0A1C0YUC2"/>
<name>A0A1C0YUC2_9BACL</name>
<protein>
    <recommendedName>
        <fullName evidence="3">Nucleoid-associated protein</fullName>
    </recommendedName>
</protein>
<reference evidence="1 2" key="1">
    <citation type="submission" date="2016-07" db="EMBL/GenBank/DDBJ databases">
        <title>Caryophanon latum genome sequencing.</title>
        <authorList>
            <person name="Verma A."/>
            <person name="Pal Y."/>
            <person name="Krishnamurthi S."/>
        </authorList>
    </citation>
    <scope>NUCLEOTIDE SEQUENCE [LARGE SCALE GENOMIC DNA]</scope>
    <source>
        <strain evidence="1 2">DSM 14151</strain>
    </source>
</reference>
<evidence type="ECO:0000313" key="1">
    <source>
        <dbReference type="EMBL" id="OCS90767.1"/>
    </source>
</evidence>
<evidence type="ECO:0008006" key="3">
    <source>
        <dbReference type="Google" id="ProtNLM"/>
    </source>
</evidence>
<dbReference type="RefSeq" id="WP_066464153.1">
    <property type="nucleotide sequence ID" value="NZ_MATO01000034.1"/>
</dbReference>
<sequence length="336" mass="38679">MIEVSDSQLSRYAIHVVGNANEGTMTLSNDVLRATTLELEAAWTDVAFQKFEQMEEYRFFHESSLTLHDMYAYATEIFRSESEFLLQSQLIAKHLHNASTHPNIKEGELFVGLFENVAWVDRAVRVLAIMKIDDKETFINVSQQDGQLHVSDVAGISVKRPNNTALIVQLAEDDVRVFVRTRKKDETLYWTERFLQAKIADESYAKTNEALKLCKKLITKDDTFSNTEKIDYLTKTLDYFYESEQLSPTNYVNAVFDEPEDVLRDTVVTMLTPLATPISLSAVEKAEKSYKRKIKLDEHIEIQVTMNSQDDVAHFIETGIDESGRKYYKLYYSEES</sequence>
<proteinExistence type="predicted"/>
<accession>A0A1C0YUC2</accession>